<sequence length="63" mass="7977">MSRIVLRSYVKITEVSTGCKFNDWEWVYRPWMPLWFQKQLIVRPLWKRHKRNCIRAEHWRAMD</sequence>
<proteinExistence type="predicted"/>
<accession>G1EUW9</accession>
<dbReference type="RefSeq" id="YP_009013646.1">
    <property type="nucleotide sequence ID" value="NC_023704.1"/>
</dbReference>
<organism evidence="1 2">
    <name type="scientific">Mycobacterium phage Doom</name>
    <dbReference type="NCBI Taxonomy" id="2922222"/>
    <lineage>
        <taxon>Viruses</taxon>
        <taxon>Duplodnaviria</taxon>
        <taxon>Heunggongvirae</taxon>
        <taxon>Uroviricota</taxon>
        <taxon>Caudoviricetes</taxon>
        <taxon>Fromanvirus</taxon>
        <taxon>Fromanvirus doom</taxon>
    </lineage>
</organism>
<dbReference type="Proteomes" id="UP000008426">
    <property type="component" value="Segment"/>
</dbReference>
<evidence type="ECO:0000313" key="1">
    <source>
        <dbReference type="EMBL" id="AEJ93578.1"/>
    </source>
</evidence>
<name>G1EUW9_9CAUD</name>
<dbReference type="GeneID" id="18561329"/>
<evidence type="ECO:0000313" key="2">
    <source>
        <dbReference type="Proteomes" id="UP000008426"/>
    </source>
</evidence>
<reference evidence="1 2" key="1">
    <citation type="journal article" date="2012" name="J. Virol.">
        <title>Complete Genome Sequences of 138 Mycobacteriophages.</title>
        <authorList>
            <consortium name="the Science Education Alliance Phage Hunters Advancing Genomics and Evolutionary Science Program"/>
            <consortium name="the KwaZulu-Natal Research Institute for Tuberculosis and HIV Mycobacterial Genetics Course Students"/>
            <consortium name="the Phage Hunters Integrating Research and Education Program"/>
            <person name="Hatfull G.F."/>
        </authorList>
    </citation>
    <scope>NUCLEOTIDE SEQUENCE [LARGE SCALE GENOMIC DNA]</scope>
</reference>
<protein>
    <submittedName>
        <fullName evidence="1">Uncharacterized protein</fullName>
    </submittedName>
</protein>
<dbReference type="KEGG" id="vg:18561329"/>
<dbReference type="EMBL" id="JN153085">
    <property type="protein sequence ID" value="AEJ93578.1"/>
    <property type="molecule type" value="Genomic_DNA"/>
</dbReference>
<keyword evidence="2" id="KW-1185">Reference proteome</keyword>
<gene>
    <name evidence="1" type="primary">2</name>
    <name evidence="1" type="ORF">DOOM_2</name>
</gene>